<gene>
    <name evidence="1" type="ORF">AVDCRST_MAG84-1234</name>
</gene>
<organism evidence="1">
    <name type="scientific">uncultured Microcoleus sp</name>
    <dbReference type="NCBI Taxonomy" id="259945"/>
    <lineage>
        <taxon>Bacteria</taxon>
        <taxon>Bacillati</taxon>
        <taxon>Cyanobacteriota</taxon>
        <taxon>Cyanophyceae</taxon>
        <taxon>Oscillatoriophycideae</taxon>
        <taxon>Oscillatoriales</taxon>
        <taxon>Microcoleaceae</taxon>
        <taxon>Microcoleus</taxon>
        <taxon>environmental samples</taxon>
    </lineage>
</organism>
<dbReference type="Gene3D" id="1.25.40.10">
    <property type="entry name" value="Tetratricopeptide repeat domain"/>
    <property type="match status" value="1"/>
</dbReference>
<name>A0A6J4L0U1_9CYAN</name>
<accession>A0A6J4L0U1</accession>
<dbReference type="PANTHER" id="PTHR11102">
    <property type="entry name" value="SEL-1-LIKE PROTEIN"/>
    <property type="match status" value="1"/>
</dbReference>
<protein>
    <recommendedName>
        <fullName evidence="2">Sel1 repeat family protein</fullName>
    </recommendedName>
</protein>
<dbReference type="Pfam" id="PF08238">
    <property type="entry name" value="Sel1"/>
    <property type="match status" value="3"/>
</dbReference>
<dbReference type="SUPFAM" id="SSF81901">
    <property type="entry name" value="HCP-like"/>
    <property type="match status" value="1"/>
</dbReference>
<dbReference type="EMBL" id="CADCTZ010000191">
    <property type="protein sequence ID" value="CAA9319056.1"/>
    <property type="molecule type" value="Genomic_DNA"/>
</dbReference>
<dbReference type="SMART" id="SM00671">
    <property type="entry name" value="SEL1"/>
    <property type="match status" value="2"/>
</dbReference>
<dbReference type="InterPro" id="IPR006597">
    <property type="entry name" value="Sel1-like"/>
</dbReference>
<proteinExistence type="predicted"/>
<dbReference type="PANTHER" id="PTHR11102:SF160">
    <property type="entry name" value="ERAD-ASSOCIATED E3 UBIQUITIN-PROTEIN LIGASE COMPONENT HRD3"/>
    <property type="match status" value="1"/>
</dbReference>
<reference evidence="1" key="1">
    <citation type="submission" date="2020-02" db="EMBL/GenBank/DDBJ databases">
        <authorList>
            <person name="Meier V. D."/>
        </authorList>
    </citation>
    <scope>NUCLEOTIDE SEQUENCE</scope>
    <source>
        <strain evidence="1">AVDCRST_MAG84</strain>
    </source>
</reference>
<dbReference type="AlphaFoldDB" id="A0A6J4L0U1"/>
<dbReference type="InterPro" id="IPR011990">
    <property type="entry name" value="TPR-like_helical_dom_sf"/>
</dbReference>
<sequence length="120" mass="13091">MPDLEKGLAAFNNQDYTQAFTLLKPLAEQGNAESQCIIASMYHLGLGGEKMILEAIKWYIKSAQQGYGVALNNLAGIYLCGADGVAADRTEAEKWFQKAREQGFSHTPISSEYVNQASIA</sequence>
<evidence type="ECO:0008006" key="2">
    <source>
        <dbReference type="Google" id="ProtNLM"/>
    </source>
</evidence>
<evidence type="ECO:0000313" key="1">
    <source>
        <dbReference type="EMBL" id="CAA9319056.1"/>
    </source>
</evidence>
<dbReference type="InterPro" id="IPR050767">
    <property type="entry name" value="Sel1_AlgK"/>
</dbReference>